<feature type="domain" description="Alpha-amylase/branching enzyme C-terminal all beta" evidence="1">
    <location>
        <begin position="12"/>
        <end position="65"/>
    </location>
</feature>
<evidence type="ECO:0000313" key="2">
    <source>
        <dbReference type="EMBL" id="MBY5959091.1"/>
    </source>
</evidence>
<proteinExistence type="predicted"/>
<dbReference type="Pfam" id="PF02806">
    <property type="entry name" value="Alpha-amylase_C"/>
    <property type="match status" value="1"/>
</dbReference>
<dbReference type="Gene3D" id="2.60.40.1180">
    <property type="entry name" value="Golgi alpha-mannosidase II"/>
    <property type="match status" value="1"/>
</dbReference>
<dbReference type="Proteomes" id="UP000753961">
    <property type="component" value="Unassembled WGS sequence"/>
</dbReference>
<dbReference type="EMBL" id="JAHVHU010000011">
    <property type="protein sequence ID" value="MBY5959091.1"/>
    <property type="molecule type" value="Genomic_DNA"/>
</dbReference>
<dbReference type="InterPro" id="IPR013780">
    <property type="entry name" value="Glyco_hydro_b"/>
</dbReference>
<organism evidence="2 3">
    <name type="scientific">Membranihabitans marinus</name>
    <dbReference type="NCBI Taxonomy" id="1227546"/>
    <lineage>
        <taxon>Bacteria</taxon>
        <taxon>Pseudomonadati</taxon>
        <taxon>Bacteroidota</taxon>
        <taxon>Saprospiria</taxon>
        <taxon>Saprospirales</taxon>
        <taxon>Saprospiraceae</taxon>
        <taxon>Membranihabitans</taxon>
    </lineage>
</organism>
<evidence type="ECO:0000259" key="1">
    <source>
        <dbReference type="Pfam" id="PF02806"/>
    </source>
</evidence>
<evidence type="ECO:0000313" key="3">
    <source>
        <dbReference type="Proteomes" id="UP000753961"/>
    </source>
</evidence>
<comment type="caution">
    <text evidence="2">The sequence shown here is derived from an EMBL/GenBank/DDBJ whole genome shotgun (WGS) entry which is preliminary data.</text>
</comment>
<sequence>MQSGSVEVLHVNPDKNLFFFRRFAEEDPGEILVLLNFSNSEQAFEFELARAGRYHAVLTDEDWDLEEGSYSSTIPGSTARVLKRIGE</sequence>
<dbReference type="AlphaFoldDB" id="A0A953HVU3"/>
<dbReference type="InterPro" id="IPR006048">
    <property type="entry name" value="A-amylase/branching_C"/>
</dbReference>
<accession>A0A953HVU3</accession>
<reference evidence="2" key="1">
    <citation type="submission" date="2021-06" db="EMBL/GenBank/DDBJ databases">
        <title>44 bacteria genomes isolated from Dapeng, Shenzhen.</title>
        <authorList>
            <person name="Zheng W."/>
            <person name="Yu S."/>
            <person name="Huang Y."/>
        </authorList>
    </citation>
    <scope>NUCLEOTIDE SEQUENCE</scope>
    <source>
        <strain evidence="2">DP5N28-2</strain>
    </source>
</reference>
<name>A0A953HVU3_9BACT</name>
<dbReference type="SUPFAM" id="SSF51011">
    <property type="entry name" value="Glycosyl hydrolase domain"/>
    <property type="match status" value="1"/>
</dbReference>
<gene>
    <name evidence="2" type="ORF">KUV50_13145</name>
</gene>
<protein>
    <submittedName>
        <fullName evidence="2">Alpha-glucosidase C-terminal domain-containing protein</fullName>
    </submittedName>
</protein>
<keyword evidence="3" id="KW-1185">Reference proteome</keyword>